<name>A0ABD3SEF3_9STRA</name>
<feature type="compositionally biased region" description="Basic and acidic residues" evidence="6">
    <location>
        <begin position="50"/>
        <end position="61"/>
    </location>
</feature>
<dbReference type="PANTHER" id="PTHR43811:SF19">
    <property type="entry name" value="39 KDA FK506-BINDING NUCLEAR PROTEIN"/>
    <property type="match status" value="1"/>
</dbReference>
<organism evidence="8 9">
    <name type="scientific">Cyclostephanos tholiformis</name>
    <dbReference type="NCBI Taxonomy" id="382380"/>
    <lineage>
        <taxon>Eukaryota</taxon>
        <taxon>Sar</taxon>
        <taxon>Stramenopiles</taxon>
        <taxon>Ochrophyta</taxon>
        <taxon>Bacillariophyta</taxon>
        <taxon>Coscinodiscophyceae</taxon>
        <taxon>Thalassiosirophycidae</taxon>
        <taxon>Stephanodiscales</taxon>
        <taxon>Stephanodiscaceae</taxon>
        <taxon>Cyclostephanos</taxon>
    </lineage>
</organism>
<feature type="region of interest" description="Disordered" evidence="6">
    <location>
        <begin position="1"/>
        <end position="61"/>
    </location>
</feature>
<dbReference type="SUPFAM" id="SSF54534">
    <property type="entry name" value="FKBP-like"/>
    <property type="match status" value="1"/>
</dbReference>
<dbReference type="InterPro" id="IPR001179">
    <property type="entry name" value="PPIase_FKBP_dom"/>
</dbReference>
<evidence type="ECO:0000256" key="5">
    <source>
        <dbReference type="PROSITE-ProRule" id="PRU00277"/>
    </source>
</evidence>
<evidence type="ECO:0000256" key="6">
    <source>
        <dbReference type="SAM" id="MobiDB-lite"/>
    </source>
</evidence>
<dbReference type="AlphaFoldDB" id="A0ABD3SEF3"/>
<comment type="catalytic activity">
    <reaction evidence="1 5">
        <text>[protein]-peptidylproline (omega=180) = [protein]-peptidylproline (omega=0)</text>
        <dbReference type="Rhea" id="RHEA:16237"/>
        <dbReference type="Rhea" id="RHEA-COMP:10747"/>
        <dbReference type="Rhea" id="RHEA-COMP:10748"/>
        <dbReference type="ChEBI" id="CHEBI:83833"/>
        <dbReference type="ChEBI" id="CHEBI:83834"/>
        <dbReference type="EC" id="5.2.1.8"/>
    </reaction>
</comment>
<feature type="domain" description="PPIase FKBP-type" evidence="7">
    <location>
        <begin position="110"/>
        <end position="195"/>
    </location>
</feature>
<evidence type="ECO:0000256" key="4">
    <source>
        <dbReference type="ARBA" id="ARBA00023235"/>
    </source>
</evidence>
<accession>A0ABD3SEF3</accession>
<gene>
    <name evidence="8" type="ORF">ACHAXA_000977</name>
</gene>
<evidence type="ECO:0000313" key="9">
    <source>
        <dbReference type="Proteomes" id="UP001530377"/>
    </source>
</evidence>
<comment type="caution">
    <text evidence="8">The sequence shown here is derived from an EMBL/GenBank/DDBJ whole genome shotgun (WGS) entry which is preliminary data.</text>
</comment>
<keyword evidence="9" id="KW-1185">Reference proteome</keyword>
<dbReference type="Pfam" id="PF00254">
    <property type="entry name" value="FKBP_C"/>
    <property type="match status" value="1"/>
</dbReference>
<feature type="compositionally biased region" description="Basic residues" evidence="6">
    <location>
        <begin position="24"/>
        <end position="36"/>
    </location>
</feature>
<dbReference type="Proteomes" id="UP001530377">
    <property type="component" value="Unassembled WGS sequence"/>
</dbReference>
<proteinExistence type="predicted"/>
<dbReference type="PANTHER" id="PTHR43811">
    <property type="entry name" value="FKBP-TYPE PEPTIDYL-PROLYL CIS-TRANS ISOMERASE FKPA"/>
    <property type="match status" value="1"/>
</dbReference>
<evidence type="ECO:0000259" key="7">
    <source>
        <dbReference type="PROSITE" id="PS50059"/>
    </source>
</evidence>
<keyword evidence="3 5" id="KW-0697">Rotamase</keyword>
<dbReference type="Gene3D" id="3.10.50.40">
    <property type="match status" value="1"/>
</dbReference>
<protein>
    <recommendedName>
        <fullName evidence="2 5">peptidylprolyl isomerase</fullName>
        <ecNumber evidence="2 5">5.2.1.8</ecNumber>
    </recommendedName>
</protein>
<evidence type="ECO:0000256" key="2">
    <source>
        <dbReference type="ARBA" id="ARBA00013194"/>
    </source>
</evidence>
<dbReference type="EC" id="5.2.1.8" evidence="2 5"/>
<dbReference type="PROSITE" id="PS50059">
    <property type="entry name" value="FKBP_PPIASE"/>
    <property type="match status" value="1"/>
</dbReference>
<dbReference type="GO" id="GO:0003755">
    <property type="term" value="F:peptidyl-prolyl cis-trans isomerase activity"/>
    <property type="evidence" value="ECO:0007669"/>
    <property type="project" value="UniProtKB-KW"/>
</dbReference>
<reference evidence="8 9" key="1">
    <citation type="submission" date="2024-10" db="EMBL/GenBank/DDBJ databases">
        <title>Updated reference genomes for cyclostephanoid diatoms.</title>
        <authorList>
            <person name="Roberts W.R."/>
            <person name="Alverson A.J."/>
        </authorList>
    </citation>
    <scope>NUCLEOTIDE SEQUENCE [LARGE SCALE GENOMIC DNA]</scope>
    <source>
        <strain evidence="8 9">AJA228-03</strain>
    </source>
</reference>
<evidence type="ECO:0000256" key="3">
    <source>
        <dbReference type="ARBA" id="ARBA00023110"/>
    </source>
</evidence>
<evidence type="ECO:0000313" key="8">
    <source>
        <dbReference type="EMBL" id="KAL3822712.1"/>
    </source>
</evidence>
<sequence>MMDDNHPPSVSASTIDTKIERTMIKRRRQKERRREKKTVMASAASVAADDASRKEKQKSHEVEKVAMKSKYGVTTMQRQLRQHDEGFATLTKGVRYKDVSIGKGPIVVHRKNVRVSYTLRSKSHISGKILDSSSNFGFHFGKGEVIKGWDLELVGMKVRGVRRLVVPLSVGYGNRDIGAGNGGDLYFEIELLHVAP</sequence>
<dbReference type="InterPro" id="IPR046357">
    <property type="entry name" value="PPIase_dom_sf"/>
</dbReference>
<keyword evidence="4 5" id="KW-0413">Isomerase</keyword>
<dbReference type="EMBL" id="JALLPB020000057">
    <property type="protein sequence ID" value="KAL3822712.1"/>
    <property type="molecule type" value="Genomic_DNA"/>
</dbReference>
<evidence type="ECO:0000256" key="1">
    <source>
        <dbReference type="ARBA" id="ARBA00000971"/>
    </source>
</evidence>